<dbReference type="PANTHER" id="PTHR10075">
    <property type="entry name" value="BASIGIN RELATED"/>
    <property type="match status" value="1"/>
</dbReference>
<dbReference type="Proteomes" id="UP001209878">
    <property type="component" value="Unassembled WGS sequence"/>
</dbReference>
<dbReference type="PANTHER" id="PTHR10075:SF100">
    <property type="entry name" value="FASCICLIN-2"/>
    <property type="match status" value="1"/>
</dbReference>
<dbReference type="InterPro" id="IPR036179">
    <property type="entry name" value="Ig-like_dom_sf"/>
</dbReference>
<dbReference type="GO" id="GO:0070593">
    <property type="term" value="P:dendrite self-avoidance"/>
    <property type="evidence" value="ECO:0007669"/>
    <property type="project" value="TreeGrafter"/>
</dbReference>
<dbReference type="GO" id="GO:0030424">
    <property type="term" value="C:axon"/>
    <property type="evidence" value="ECO:0007669"/>
    <property type="project" value="TreeGrafter"/>
</dbReference>
<dbReference type="AlphaFoldDB" id="A0AAD9NS20"/>
<evidence type="ECO:0000256" key="1">
    <source>
        <dbReference type="ARBA" id="ARBA00023319"/>
    </source>
</evidence>
<dbReference type="SMART" id="SM00409">
    <property type="entry name" value="IG"/>
    <property type="match status" value="1"/>
</dbReference>
<dbReference type="GO" id="GO:0007411">
    <property type="term" value="P:axon guidance"/>
    <property type="evidence" value="ECO:0007669"/>
    <property type="project" value="TreeGrafter"/>
</dbReference>
<dbReference type="GO" id="GO:0007156">
    <property type="term" value="P:homophilic cell adhesion via plasma membrane adhesion molecules"/>
    <property type="evidence" value="ECO:0007669"/>
    <property type="project" value="TreeGrafter"/>
</dbReference>
<keyword evidence="1" id="KW-0393">Immunoglobulin domain</keyword>
<dbReference type="SUPFAM" id="SSF48726">
    <property type="entry name" value="Immunoglobulin"/>
    <property type="match status" value="3"/>
</dbReference>
<dbReference type="InterPro" id="IPR003598">
    <property type="entry name" value="Ig_sub2"/>
</dbReference>
<evidence type="ECO:0000313" key="4">
    <source>
        <dbReference type="Proteomes" id="UP001209878"/>
    </source>
</evidence>
<proteinExistence type="predicted"/>
<dbReference type="InterPro" id="IPR007110">
    <property type="entry name" value="Ig-like_dom"/>
</dbReference>
<dbReference type="InterPro" id="IPR013783">
    <property type="entry name" value="Ig-like_fold"/>
</dbReference>
<accession>A0AAD9NS20</accession>
<organism evidence="3 4">
    <name type="scientific">Ridgeia piscesae</name>
    <name type="common">Tubeworm</name>
    <dbReference type="NCBI Taxonomy" id="27915"/>
    <lineage>
        <taxon>Eukaryota</taxon>
        <taxon>Metazoa</taxon>
        <taxon>Spiralia</taxon>
        <taxon>Lophotrochozoa</taxon>
        <taxon>Annelida</taxon>
        <taxon>Polychaeta</taxon>
        <taxon>Sedentaria</taxon>
        <taxon>Canalipalpata</taxon>
        <taxon>Sabellida</taxon>
        <taxon>Siboglinidae</taxon>
        <taxon>Ridgeia</taxon>
    </lineage>
</organism>
<keyword evidence="4" id="KW-1185">Reference proteome</keyword>
<dbReference type="PROSITE" id="PS50835">
    <property type="entry name" value="IG_LIKE"/>
    <property type="match status" value="3"/>
</dbReference>
<comment type="caution">
    <text evidence="3">The sequence shown here is derived from an EMBL/GenBank/DDBJ whole genome shotgun (WGS) entry which is preliminary data.</text>
</comment>
<protein>
    <recommendedName>
        <fullName evidence="2">Ig-like domain-containing protein</fullName>
    </recommendedName>
</protein>
<gene>
    <name evidence="3" type="ORF">NP493_432g04060</name>
</gene>
<dbReference type="Gene3D" id="2.60.40.10">
    <property type="entry name" value="Immunoglobulins"/>
    <property type="match status" value="3"/>
</dbReference>
<dbReference type="GO" id="GO:0005886">
    <property type="term" value="C:plasma membrane"/>
    <property type="evidence" value="ECO:0007669"/>
    <property type="project" value="TreeGrafter"/>
</dbReference>
<dbReference type="SMART" id="SM00408">
    <property type="entry name" value="IGc2"/>
    <property type="match status" value="1"/>
</dbReference>
<evidence type="ECO:0000259" key="2">
    <source>
        <dbReference type="PROSITE" id="PS50835"/>
    </source>
</evidence>
<dbReference type="GO" id="GO:0098632">
    <property type="term" value="F:cell-cell adhesion mediator activity"/>
    <property type="evidence" value="ECO:0007669"/>
    <property type="project" value="TreeGrafter"/>
</dbReference>
<evidence type="ECO:0000313" key="3">
    <source>
        <dbReference type="EMBL" id="KAK2180682.1"/>
    </source>
</evidence>
<dbReference type="InterPro" id="IPR013098">
    <property type="entry name" value="Ig_I-set"/>
</dbReference>
<dbReference type="CDD" id="cd00096">
    <property type="entry name" value="Ig"/>
    <property type="match status" value="1"/>
</dbReference>
<feature type="domain" description="Ig-like" evidence="2">
    <location>
        <begin position="99"/>
        <end position="172"/>
    </location>
</feature>
<dbReference type="Pfam" id="PF07679">
    <property type="entry name" value="I-set"/>
    <property type="match status" value="1"/>
</dbReference>
<reference evidence="3" key="1">
    <citation type="journal article" date="2023" name="Mol. Biol. Evol.">
        <title>Third-Generation Sequencing Reveals the Adaptive Role of the Epigenome in Three Deep-Sea Polychaetes.</title>
        <authorList>
            <person name="Perez M."/>
            <person name="Aroh O."/>
            <person name="Sun Y."/>
            <person name="Lan Y."/>
            <person name="Juniper S.K."/>
            <person name="Young C.R."/>
            <person name="Angers B."/>
            <person name="Qian P.Y."/>
        </authorList>
    </citation>
    <scope>NUCLEOTIDE SEQUENCE</scope>
    <source>
        <strain evidence="3">R07B-5</strain>
    </source>
</reference>
<feature type="domain" description="Ig-like" evidence="2">
    <location>
        <begin position="19"/>
        <end position="63"/>
    </location>
</feature>
<feature type="domain" description="Ig-like" evidence="2">
    <location>
        <begin position="185"/>
        <end position="232"/>
    </location>
</feature>
<dbReference type="EMBL" id="JAODUO010000432">
    <property type="protein sequence ID" value="KAK2180682.1"/>
    <property type="molecule type" value="Genomic_DNA"/>
</dbReference>
<name>A0AAD9NS20_RIDPI</name>
<sequence length="232" mass="26284">MCGWERKANLGWKLGDATPPFDVFRFIEQPSDTVVERGQPAVLNCSAYHQGSSHTPQIRWLRDDVVMNFDQGSRSRRSLMKDLSRNFAKPPMALQVHLGDTAMFSCAIEGIPKPSIRWYKDDVLIGPEDSNYYIHMDGVLEISSVQFSDFGRYKCRSGSMKRSRVSENVLLTQDSDVSTYEGVPPRMLVKPQDTVALEGDTVVLHCAANGRDRQKQRPKITWLRNGITIDMT</sequence>
<dbReference type="InterPro" id="IPR003599">
    <property type="entry name" value="Ig_sub"/>
</dbReference>